<evidence type="ECO:0000256" key="2">
    <source>
        <dbReference type="SAM" id="Phobius"/>
    </source>
</evidence>
<protein>
    <submittedName>
        <fullName evidence="3">Uncharacterized protein</fullName>
    </submittedName>
</protein>
<evidence type="ECO:0000313" key="3">
    <source>
        <dbReference type="EMBL" id="ROT87599.1"/>
    </source>
</evidence>
<feature type="region of interest" description="Disordered" evidence="1">
    <location>
        <begin position="1"/>
        <end position="37"/>
    </location>
</feature>
<evidence type="ECO:0000313" key="4">
    <source>
        <dbReference type="Proteomes" id="UP000285266"/>
    </source>
</evidence>
<feature type="compositionally biased region" description="Polar residues" evidence="1">
    <location>
        <begin position="19"/>
        <end position="33"/>
    </location>
</feature>
<accession>A0A423UFW8</accession>
<keyword evidence="2" id="KW-0812">Transmembrane</keyword>
<feature type="transmembrane region" description="Helical" evidence="2">
    <location>
        <begin position="304"/>
        <end position="323"/>
    </location>
</feature>
<proteinExistence type="predicted"/>
<feature type="transmembrane region" description="Helical" evidence="2">
    <location>
        <begin position="155"/>
        <end position="173"/>
    </location>
</feature>
<feature type="transmembrane region" description="Helical" evidence="2">
    <location>
        <begin position="185"/>
        <end position="210"/>
    </location>
</feature>
<evidence type="ECO:0000256" key="1">
    <source>
        <dbReference type="SAM" id="MobiDB-lite"/>
    </source>
</evidence>
<keyword evidence="2" id="KW-1133">Transmembrane helix</keyword>
<feature type="transmembrane region" description="Helical" evidence="2">
    <location>
        <begin position="124"/>
        <end position="143"/>
    </location>
</feature>
<sequence>MANRMNNRNEPAHLRQPNPAGTTDQSNQQLSQPDRQRVALDSAPEVPLVPAVAAAPSMPITRSQKSAIISDPSDLLFYTALALLPVDGTVAGIPLPFWTPLSPWLFLAYALVNARLLRTVARRYLPFVLFPFLLVLVSCYGWTTVGFHGWAAARSIGSVVLGLACLASLEIALRVKRLPWRPMVTVLVAAYGVAFLVGMVQWAGVQWHVAGIRQFFARLMYRNYTWQRPQFLFAEPSYIGMHLFGVLLPVYWLTKDRHVAVVIPVFALGSLLMGAGTRIVIDVVVAGVLWLAASINFRRRGATIGAVSGIGVVVAGGVAAVFLDPRLSKLASDGLLKGDQSMSARIFHMLAPAWAWTHDLWHTLFGWGAGNISNAVRTGYWGARRWYDARGGLVNNEIRGLQNPPADTFTMSAYVSFITEFGVLVMLLLVVLVVVSLSVHHAWNRTTVCWLIMVAYLYIQFESYAFYGLALVVWGAYRLRNPSARVYSQE</sequence>
<comment type="caution">
    <text evidence="3">The sequence shown here is derived from an EMBL/GenBank/DDBJ whole genome shotgun (WGS) entry which is preliminary data.</text>
</comment>
<feature type="transmembrane region" description="Helical" evidence="2">
    <location>
        <begin position="421"/>
        <end position="443"/>
    </location>
</feature>
<reference evidence="3 4" key="1">
    <citation type="submission" date="2018-07" db="EMBL/GenBank/DDBJ databases">
        <title>The role of parmesan cheese in vectoring bovine microbiota.</title>
        <authorList>
            <person name="Lugli G.A."/>
            <person name="Milani C."/>
        </authorList>
    </citation>
    <scope>NUCLEOTIDE SEQUENCE [LARGE SCALE GENOMIC DNA]</scope>
    <source>
        <strain evidence="3 4">BMONG18</strain>
    </source>
</reference>
<feature type="transmembrane region" description="Helical" evidence="2">
    <location>
        <begin position="230"/>
        <end position="253"/>
    </location>
</feature>
<name>A0A423UFW8_9BIFI</name>
<dbReference type="EMBL" id="QRAJ01000001">
    <property type="protein sequence ID" value="ROT87599.1"/>
    <property type="molecule type" value="Genomic_DNA"/>
</dbReference>
<feature type="transmembrane region" description="Helical" evidence="2">
    <location>
        <begin position="265"/>
        <end position="292"/>
    </location>
</feature>
<feature type="transmembrane region" description="Helical" evidence="2">
    <location>
        <begin position="455"/>
        <end position="477"/>
    </location>
</feature>
<dbReference type="AlphaFoldDB" id="A0A423UFW8"/>
<dbReference type="Proteomes" id="UP000285266">
    <property type="component" value="Unassembled WGS sequence"/>
</dbReference>
<organism evidence="3 4">
    <name type="scientific">Bifidobacterium mongoliense</name>
    <dbReference type="NCBI Taxonomy" id="518643"/>
    <lineage>
        <taxon>Bacteria</taxon>
        <taxon>Bacillati</taxon>
        <taxon>Actinomycetota</taxon>
        <taxon>Actinomycetes</taxon>
        <taxon>Bifidobacteriales</taxon>
        <taxon>Bifidobacteriaceae</taxon>
        <taxon>Bifidobacterium</taxon>
    </lineage>
</organism>
<gene>
    <name evidence="3" type="ORF">BMONG18_0139</name>
</gene>
<keyword evidence="2" id="KW-0472">Membrane</keyword>